<evidence type="ECO:0000313" key="1">
    <source>
        <dbReference type="Proteomes" id="UP000887576"/>
    </source>
</evidence>
<reference evidence="2" key="1">
    <citation type="submission" date="2022-11" db="UniProtKB">
        <authorList>
            <consortium name="WormBaseParasite"/>
        </authorList>
    </citation>
    <scope>IDENTIFICATION</scope>
</reference>
<proteinExistence type="predicted"/>
<accession>A0AC34QQS5</accession>
<evidence type="ECO:0000313" key="2">
    <source>
        <dbReference type="WBParaSite" id="JU765_v2.g18432.t1"/>
    </source>
</evidence>
<dbReference type="WBParaSite" id="JU765_v2.g18432.t1">
    <property type="protein sequence ID" value="JU765_v2.g18432.t1"/>
    <property type="gene ID" value="JU765_v2.g18432"/>
</dbReference>
<organism evidence="1 2">
    <name type="scientific">Panagrolaimus sp. JU765</name>
    <dbReference type="NCBI Taxonomy" id="591449"/>
    <lineage>
        <taxon>Eukaryota</taxon>
        <taxon>Metazoa</taxon>
        <taxon>Ecdysozoa</taxon>
        <taxon>Nematoda</taxon>
        <taxon>Chromadorea</taxon>
        <taxon>Rhabditida</taxon>
        <taxon>Tylenchina</taxon>
        <taxon>Panagrolaimomorpha</taxon>
        <taxon>Panagrolaimoidea</taxon>
        <taxon>Panagrolaimidae</taxon>
        <taxon>Panagrolaimus</taxon>
    </lineage>
</organism>
<protein>
    <submittedName>
        <fullName evidence="2">Uncharacterized protein</fullName>
    </submittedName>
</protein>
<sequence>MGANKNLPDGSGSEEISPASTPPEPQNLEETPVPQPPPVRMRNKTPITAGTKAVPPTGPVVLGDPAAAITRTITGALYEVPPEVEEQNEEIRKLDSQLDHLNDYMDKMEERLRVHNEKMTQMLKEQREEREKRRQSFHERMQQNKQEDDEFHQQLAALLGRVNMARNSVIGNISE</sequence>
<name>A0AC34QQS5_9BILA</name>
<dbReference type="Proteomes" id="UP000887576">
    <property type="component" value="Unplaced"/>
</dbReference>